<feature type="region of interest" description="Disordered" evidence="1">
    <location>
        <begin position="39"/>
        <end position="75"/>
    </location>
</feature>
<dbReference type="InParanoid" id="A0A5G2QWS5"/>
<reference evidence="3" key="2">
    <citation type="journal article" date="2020" name="Gigascience">
        <title>An improved pig reference genome sequence to enable pig genetics and genomics research.</title>
        <authorList>
            <person name="Warr A."/>
            <person name="Affara N."/>
            <person name="Aken B."/>
            <person name="Beiki H."/>
            <person name="Bickhart D.M."/>
            <person name="Billis K."/>
            <person name="Chow W."/>
            <person name="Eory L."/>
            <person name="Finlayson H.A."/>
            <person name="Flicek P."/>
            <person name="Giron C.G."/>
            <person name="Griffin D.K."/>
            <person name="Hall R."/>
            <person name="Hannum G."/>
            <person name="Hourlier T."/>
            <person name="Howe K."/>
            <person name="Hume D.A."/>
            <person name="Izuogu O."/>
            <person name="Kim K."/>
            <person name="Koren S."/>
            <person name="Liu H."/>
            <person name="Manchanda N."/>
            <person name="Martin F.J."/>
            <person name="Nonneman D.J."/>
            <person name="O'Connor R.E."/>
            <person name="Phillippy A.M."/>
            <person name="Rohrer G.A."/>
            <person name="Rosen B.D."/>
            <person name="Rund L.A."/>
            <person name="Sargent C.A."/>
            <person name="Schook L.B."/>
            <person name="Schroeder S.G."/>
            <person name="Schwartz A.S."/>
            <person name="Skinner B.M."/>
            <person name="Talbot R."/>
            <person name="Tseng E."/>
            <person name="Tuggle C.K."/>
            <person name="Watson M."/>
            <person name="Smith T.P.L."/>
            <person name="Archibald A.L."/>
        </authorList>
    </citation>
    <scope>NUCLEOTIDE SEQUENCE [LARGE SCALE GENOMIC DNA]</scope>
    <source>
        <strain evidence="3">Duroc</strain>
    </source>
</reference>
<dbReference type="STRING" id="9823.ENSSSCP00000069399"/>
<reference evidence="3" key="3">
    <citation type="submission" date="2025-08" db="UniProtKB">
        <authorList>
            <consortium name="Ensembl"/>
        </authorList>
    </citation>
    <scope>IDENTIFICATION</scope>
</reference>
<feature type="chain" id="PRO_5036475509" description="Coiled-coil domain containing 201" evidence="2">
    <location>
        <begin position="20"/>
        <end position="300"/>
    </location>
</feature>
<sequence length="300" mass="32080">MSWPCWQTAWHRARAPCLAHCLGVPQAPIVPDFLKAQTHNPGTHRGAGQVEPIKASPARCRPAPAPGVSSVGDRAQVGSRTPAWACRADAAGISGQGLATAAAVRGVQSLQGSRMELEAQFPGWSSPEEEALGSGTSQPGPRRLLKHSTPEGAAVSWRSGLLGDVPSPGASPLPAPSSQGLPSPRAGLSPTAPVRKRRLSTIRASGVSSADPWAFEEDPPVPASFTPRRRQRRQQQQDASPQARRGPPHLGLPGIPNKTSRRRRDLKKLAAALERARQWEIRLLQSIEEATQHELTVQEE</sequence>
<dbReference type="Ensembl" id="ENSSSCT00000072610.2">
    <property type="protein sequence ID" value="ENSSSCP00000069399.2"/>
    <property type="gene ID" value="ENSSSCG00000050056.2"/>
</dbReference>
<protein>
    <recommendedName>
        <fullName evidence="5">Coiled-coil domain containing 201</fullName>
    </recommendedName>
</protein>
<evidence type="ECO:0000313" key="3">
    <source>
        <dbReference type="Ensembl" id="ENSSSCP00000069399.2"/>
    </source>
</evidence>
<evidence type="ECO:0000256" key="1">
    <source>
        <dbReference type="SAM" id="MobiDB-lite"/>
    </source>
</evidence>
<evidence type="ECO:0008006" key="5">
    <source>
        <dbReference type="Google" id="ProtNLM"/>
    </source>
</evidence>
<dbReference type="Bgee" id="ENSSSCG00000050056">
    <property type="expression patterns" value="Expressed in oocyte and 19 other cell types or tissues"/>
</dbReference>
<keyword evidence="2" id="KW-0732">Signal</keyword>
<accession>A0A5G2QWS5</accession>
<gene>
    <name evidence="3" type="primary">LOC106506856</name>
</gene>
<feature type="region of interest" description="Disordered" evidence="1">
    <location>
        <begin position="119"/>
        <end position="267"/>
    </location>
</feature>
<evidence type="ECO:0000256" key="2">
    <source>
        <dbReference type="SAM" id="SignalP"/>
    </source>
</evidence>
<dbReference type="AlphaFoldDB" id="A0A5G2QWS5"/>
<evidence type="ECO:0000313" key="4">
    <source>
        <dbReference type="Proteomes" id="UP000008227"/>
    </source>
</evidence>
<dbReference type="Proteomes" id="UP000008227">
    <property type="component" value="Chromosome 18"/>
</dbReference>
<proteinExistence type="predicted"/>
<reference evidence="3" key="4">
    <citation type="submission" date="2025-09" db="UniProtKB">
        <authorList>
            <consortium name="Ensembl"/>
        </authorList>
    </citation>
    <scope>IDENTIFICATION</scope>
</reference>
<organism evidence="3 4">
    <name type="scientific">Sus scrofa</name>
    <name type="common">Pig</name>
    <dbReference type="NCBI Taxonomy" id="9823"/>
    <lineage>
        <taxon>Eukaryota</taxon>
        <taxon>Metazoa</taxon>
        <taxon>Chordata</taxon>
        <taxon>Craniata</taxon>
        <taxon>Vertebrata</taxon>
        <taxon>Euteleostomi</taxon>
        <taxon>Mammalia</taxon>
        <taxon>Eutheria</taxon>
        <taxon>Laurasiatheria</taxon>
        <taxon>Artiodactyla</taxon>
        <taxon>Suina</taxon>
        <taxon>Suidae</taxon>
        <taxon>Sus</taxon>
    </lineage>
</organism>
<feature type="signal peptide" evidence="2">
    <location>
        <begin position="1"/>
        <end position="19"/>
    </location>
</feature>
<keyword evidence="4" id="KW-1185">Reference proteome</keyword>
<dbReference type="GeneTree" id="ENSGT00490000044045"/>
<name>A0A5G2QWS5_PIG</name>
<reference evidence="4" key="1">
    <citation type="submission" date="2009-11" db="EMBL/GenBank/DDBJ databases">
        <authorList>
            <consortium name="Porcine genome sequencing project"/>
        </authorList>
    </citation>
    <scope>NUCLEOTIDE SEQUENCE [LARGE SCALE GENOMIC DNA]</scope>
    <source>
        <strain evidence="4">Duroc</strain>
    </source>
</reference>